<reference evidence="20" key="3">
    <citation type="journal article" date="2017" name="Nature">
        <title>Genome sequence of the progenitor of the wheat D genome Aegilops tauschii.</title>
        <authorList>
            <person name="Luo M.C."/>
            <person name="Gu Y.Q."/>
            <person name="Puiu D."/>
            <person name="Wang H."/>
            <person name="Twardziok S.O."/>
            <person name="Deal K.R."/>
            <person name="Huo N."/>
            <person name="Zhu T."/>
            <person name="Wang L."/>
            <person name="Wang Y."/>
            <person name="McGuire P.E."/>
            <person name="Liu S."/>
            <person name="Long H."/>
            <person name="Ramasamy R.K."/>
            <person name="Rodriguez J.C."/>
            <person name="Van S.L."/>
            <person name="Yuan L."/>
            <person name="Wang Z."/>
            <person name="Xia Z."/>
            <person name="Xiao L."/>
            <person name="Anderson O.D."/>
            <person name="Ouyang S."/>
            <person name="Liang Y."/>
            <person name="Zimin A.V."/>
            <person name="Pertea G."/>
            <person name="Qi P."/>
            <person name="Bennetzen J.L."/>
            <person name="Dai X."/>
            <person name="Dawson M.W."/>
            <person name="Muller H.G."/>
            <person name="Kugler K."/>
            <person name="Rivarola-Duarte L."/>
            <person name="Spannagl M."/>
            <person name="Mayer K.F.X."/>
            <person name="Lu F.H."/>
            <person name="Bevan M.W."/>
            <person name="Leroy P."/>
            <person name="Li P."/>
            <person name="You F.M."/>
            <person name="Sun Q."/>
            <person name="Liu Z."/>
            <person name="Lyons E."/>
            <person name="Wicker T."/>
            <person name="Salzberg S.L."/>
            <person name="Devos K.M."/>
            <person name="Dvorak J."/>
        </authorList>
    </citation>
    <scope>NUCLEOTIDE SEQUENCE [LARGE SCALE GENOMIC DNA]</scope>
    <source>
        <strain evidence="20">cv. AL8/78</strain>
    </source>
</reference>
<feature type="disulfide bond" evidence="17">
    <location>
        <begin position="165"/>
        <end position="368"/>
    </location>
</feature>
<name>A0A453IJZ1_AEGTS</name>
<keyword evidence="10" id="KW-0325">Glycoprotein</keyword>
<dbReference type="PANTHER" id="PTHR31388">
    <property type="entry name" value="PEROXIDASE 72-RELATED"/>
    <property type="match status" value="1"/>
</dbReference>
<reference evidence="21" key="2">
    <citation type="journal article" date="2017" name="Nat. Plants">
        <title>The Aegilops tauschii genome reveals multiple impacts of transposons.</title>
        <authorList>
            <person name="Zhao G."/>
            <person name="Zou C."/>
            <person name="Li K."/>
            <person name="Wang K."/>
            <person name="Li T."/>
            <person name="Gao L."/>
            <person name="Zhang X."/>
            <person name="Wang H."/>
            <person name="Yang Z."/>
            <person name="Liu X."/>
            <person name="Jiang W."/>
            <person name="Mao L."/>
            <person name="Kong X."/>
            <person name="Jiao Y."/>
            <person name="Jia J."/>
        </authorList>
    </citation>
    <scope>NUCLEOTIDE SEQUENCE [LARGE SCALE GENOMIC DNA]</scope>
    <source>
        <strain evidence="21">cv. AL8/78</strain>
    </source>
</reference>
<evidence type="ECO:0000256" key="11">
    <source>
        <dbReference type="ARBA" id="ARBA00023283"/>
    </source>
</evidence>
<feature type="domain" description="Plant heme peroxidase family profile" evidence="19">
    <location>
        <begin position="31"/>
        <end position="372"/>
    </location>
</feature>
<keyword evidence="4 18" id="KW-0349">Heme</keyword>
<keyword evidence="12 18" id="KW-0376">Hydrogen peroxide</keyword>
<evidence type="ECO:0000256" key="8">
    <source>
        <dbReference type="ARBA" id="ARBA00023004"/>
    </source>
</evidence>
<evidence type="ECO:0000256" key="17">
    <source>
        <dbReference type="PIRSR" id="PIRSR600823-5"/>
    </source>
</evidence>
<dbReference type="PROSITE" id="PS00435">
    <property type="entry name" value="PEROXIDASE_1"/>
    <property type="match status" value="1"/>
</dbReference>
<evidence type="ECO:0000256" key="16">
    <source>
        <dbReference type="PIRSR" id="PIRSR600823-4"/>
    </source>
</evidence>
<dbReference type="EC" id="1.11.1.7" evidence="18"/>
<feature type="disulfide bond" evidence="17">
    <location>
        <begin position="244"/>
        <end position="276"/>
    </location>
</feature>
<feature type="active site" description="Proton acceptor" evidence="13">
    <location>
        <position position="72"/>
    </location>
</feature>
<keyword evidence="3 18" id="KW-0575">Peroxidase</keyword>
<dbReference type="Gramene" id="AET4Gv20586300.1">
    <property type="protein sequence ID" value="AET4Gv20586300.1"/>
    <property type="gene ID" value="AET4Gv20586300"/>
</dbReference>
<reference evidence="21" key="1">
    <citation type="journal article" date="2014" name="Science">
        <title>Ancient hybridizations among the ancestral genomes of bread wheat.</title>
        <authorList>
            <consortium name="International Wheat Genome Sequencing Consortium,"/>
            <person name="Marcussen T."/>
            <person name="Sandve S.R."/>
            <person name="Heier L."/>
            <person name="Spannagl M."/>
            <person name="Pfeifer M."/>
            <person name="Jakobsen K.S."/>
            <person name="Wulff B.B."/>
            <person name="Steuernagel B."/>
            <person name="Mayer K.F."/>
            <person name="Olsen O.A."/>
        </authorList>
    </citation>
    <scope>NUCLEOTIDE SEQUENCE [LARGE SCALE GENOMIC DNA]</scope>
    <source>
        <strain evidence="21">cv. AL8/78</strain>
    </source>
</reference>
<comment type="function">
    <text evidence="18">Removal of H(2)O(2), oxidation of toxic reductants, biosynthesis and degradation of lignin, suberization, auxin catabolism, response to environmental stresses such as wounding, pathogen attack and oxidative stress.</text>
</comment>
<feature type="binding site" evidence="15">
    <location>
        <position position="290"/>
    </location>
    <ligand>
        <name>Ca(2+)</name>
        <dbReference type="ChEBI" id="CHEBI:29108"/>
        <label>2</label>
    </ligand>
</feature>
<evidence type="ECO:0000256" key="4">
    <source>
        <dbReference type="ARBA" id="ARBA00022617"/>
    </source>
</evidence>
<feature type="chain" id="PRO_5018817075" description="Peroxidase" evidence="18">
    <location>
        <begin position="31"/>
        <end position="374"/>
    </location>
</feature>
<dbReference type="PANTHER" id="PTHR31388:SF270">
    <property type="entry name" value="PEROXIDASE 22-RELATED"/>
    <property type="match status" value="1"/>
</dbReference>
<dbReference type="InterPro" id="IPR033905">
    <property type="entry name" value="Secretory_peroxidase"/>
</dbReference>
<comment type="cofactor">
    <cofactor evidence="15 18">
        <name>Ca(2+)</name>
        <dbReference type="ChEBI" id="CHEBI:29108"/>
    </cofactor>
    <text evidence="15 18">Binds 2 calcium ions per subunit.</text>
</comment>
<keyword evidence="21" id="KW-1185">Reference proteome</keyword>
<feature type="binding site" evidence="15">
    <location>
        <position position="238"/>
    </location>
    <ligand>
        <name>Ca(2+)</name>
        <dbReference type="ChEBI" id="CHEBI:29108"/>
        <label>2</label>
    </ligand>
</feature>
<feature type="disulfide bond" evidence="17">
    <location>
        <begin position="41"/>
        <end position="159"/>
    </location>
</feature>
<dbReference type="InterPro" id="IPR010255">
    <property type="entry name" value="Haem_peroxidase_sf"/>
</dbReference>
<dbReference type="InterPro" id="IPR000823">
    <property type="entry name" value="Peroxidase_pln"/>
</dbReference>
<proteinExistence type="inferred from homology"/>
<reference evidence="20" key="4">
    <citation type="submission" date="2019-03" db="UniProtKB">
        <authorList>
            <consortium name="EnsemblPlants"/>
        </authorList>
    </citation>
    <scope>IDENTIFICATION</scope>
</reference>
<evidence type="ECO:0000256" key="2">
    <source>
        <dbReference type="ARBA" id="ARBA00006873"/>
    </source>
</evidence>
<comment type="cofactor">
    <cofactor evidence="15 18">
        <name>heme b</name>
        <dbReference type="ChEBI" id="CHEBI:60344"/>
    </cofactor>
    <text evidence="15 18">Binds 1 heme b (iron(II)-protoporphyrin IX) group per subunit.</text>
</comment>
<evidence type="ECO:0000259" key="19">
    <source>
        <dbReference type="PROSITE" id="PS50873"/>
    </source>
</evidence>
<feature type="disulfide bond" evidence="17">
    <location>
        <begin position="74"/>
        <end position="117"/>
    </location>
</feature>
<feature type="binding site" evidence="15">
    <location>
        <position position="132"/>
    </location>
    <ligand>
        <name>Ca(2+)</name>
        <dbReference type="ChEBI" id="CHEBI:29108"/>
        <label>1</label>
    </ligand>
</feature>
<dbReference type="PRINTS" id="PR00461">
    <property type="entry name" value="PLPEROXIDASE"/>
</dbReference>
<dbReference type="PROSITE" id="PS50873">
    <property type="entry name" value="PEROXIDASE_4"/>
    <property type="match status" value="1"/>
</dbReference>
<dbReference type="PRINTS" id="PR00458">
    <property type="entry name" value="PEROXIDASE"/>
</dbReference>
<evidence type="ECO:0000256" key="13">
    <source>
        <dbReference type="PIRSR" id="PIRSR600823-1"/>
    </source>
</evidence>
<keyword evidence="7 18" id="KW-0560">Oxidoreductase</keyword>
<dbReference type="CDD" id="cd00693">
    <property type="entry name" value="secretory_peroxidase"/>
    <property type="match status" value="1"/>
</dbReference>
<dbReference type="Gene3D" id="1.10.420.10">
    <property type="entry name" value="Peroxidase, domain 2"/>
    <property type="match status" value="1"/>
</dbReference>
<dbReference type="GO" id="GO:0046872">
    <property type="term" value="F:metal ion binding"/>
    <property type="evidence" value="ECO:0007669"/>
    <property type="project" value="UniProtKB-UniRule"/>
</dbReference>
<feature type="binding site" evidence="15">
    <location>
        <position position="116"/>
    </location>
    <ligand>
        <name>Ca(2+)</name>
        <dbReference type="ChEBI" id="CHEBI:29108"/>
        <label>1</label>
    </ligand>
</feature>
<feature type="binding site" evidence="15">
    <location>
        <position position="73"/>
    </location>
    <ligand>
        <name>Ca(2+)</name>
        <dbReference type="ChEBI" id="CHEBI:29108"/>
        <label>1</label>
    </ligand>
</feature>
<comment type="similarity">
    <text evidence="18">Belongs to the peroxidase family. Classical plant (class III) peroxidase subfamily.</text>
</comment>
<feature type="binding site" evidence="15">
    <location>
        <position position="120"/>
    </location>
    <ligand>
        <name>Ca(2+)</name>
        <dbReference type="ChEBI" id="CHEBI:29108"/>
        <label>1</label>
    </ligand>
</feature>
<comment type="subcellular location">
    <subcellularLocation>
        <location evidence="18">Secreted</location>
    </subcellularLocation>
</comment>
<evidence type="ECO:0000256" key="3">
    <source>
        <dbReference type="ARBA" id="ARBA00022559"/>
    </source>
</evidence>
<evidence type="ECO:0000256" key="15">
    <source>
        <dbReference type="PIRSR" id="PIRSR600823-3"/>
    </source>
</evidence>
<dbReference type="GO" id="GO:0005576">
    <property type="term" value="C:extracellular region"/>
    <property type="evidence" value="ECO:0007669"/>
    <property type="project" value="UniProtKB-SubCell"/>
</dbReference>
<evidence type="ECO:0000256" key="5">
    <source>
        <dbReference type="ARBA" id="ARBA00022723"/>
    </source>
</evidence>
<evidence type="ECO:0000256" key="18">
    <source>
        <dbReference type="RuleBase" id="RU362060"/>
    </source>
</evidence>
<evidence type="ECO:0000313" key="20">
    <source>
        <dbReference type="EnsemblPlants" id="AET4Gv20586300.1"/>
    </source>
</evidence>
<evidence type="ECO:0000256" key="14">
    <source>
        <dbReference type="PIRSR" id="PIRSR600823-2"/>
    </source>
</evidence>
<dbReference type="GO" id="GO:0042744">
    <property type="term" value="P:hydrogen peroxide catabolic process"/>
    <property type="evidence" value="ECO:0007669"/>
    <property type="project" value="UniProtKB-KW"/>
</dbReference>
<dbReference type="GO" id="GO:0006979">
    <property type="term" value="P:response to oxidative stress"/>
    <property type="evidence" value="ECO:0007669"/>
    <property type="project" value="UniProtKB-UniRule"/>
</dbReference>
<dbReference type="GO" id="GO:0140825">
    <property type="term" value="F:lactoperoxidase activity"/>
    <property type="evidence" value="ECO:0007669"/>
    <property type="project" value="UniProtKB-EC"/>
</dbReference>
<feature type="binding site" evidence="15">
    <location>
        <position position="293"/>
    </location>
    <ligand>
        <name>Ca(2+)</name>
        <dbReference type="ChEBI" id="CHEBI:29108"/>
        <label>2</label>
    </ligand>
</feature>
<accession>A0A453IJZ1</accession>
<feature type="binding site" evidence="15">
    <location>
        <position position="298"/>
    </location>
    <ligand>
        <name>Ca(2+)</name>
        <dbReference type="ChEBI" id="CHEBI:29108"/>
        <label>2</label>
    </ligand>
</feature>
<evidence type="ECO:0000313" key="21">
    <source>
        <dbReference type="Proteomes" id="UP000015105"/>
    </source>
</evidence>
<dbReference type="STRING" id="200361.A0A453IJZ1"/>
<dbReference type="SUPFAM" id="SSF48113">
    <property type="entry name" value="Heme-dependent peroxidases"/>
    <property type="match status" value="1"/>
</dbReference>
<dbReference type="EnsemblPlants" id="AET4Gv20586300.1">
    <property type="protein sequence ID" value="AET4Gv20586300.1"/>
    <property type="gene ID" value="AET4Gv20586300"/>
</dbReference>
<evidence type="ECO:0000256" key="10">
    <source>
        <dbReference type="ARBA" id="ARBA00023180"/>
    </source>
</evidence>
<organism evidence="20 21">
    <name type="scientific">Aegilops tauschii subsp. strangulata</name>
    <name type="common">Goatgrass</name>
    <dbReference type="NCBI Taxonomy" id="200361"/>
    <lineage>
        <taxon>Eukaryota</taxon>
        <taxon>Viridiplantae</taxon>
        <taxon>Streptophyta</taxon>
        <taxon>Embryophyta</taxon>
        <taxon>Tracheophyta</taxon>
        <taxon>Spermatophyta</taxon>
        <taxon>Magnoliopsida</taxon>
        <taxon>Liliopsida</taxon>
        <taxon>Poales</taxon>
        <taxon>Poaceae</taxon>
        <taxon>BOP clade</taxon>
        <taxon>Pooideae</taxon>
        <taxon>Triticodae</taxon>
        <taxon>Triticeae</taxon>
        <taxon>Triticinae</taxon>
        <taxon>Aegilops</taxon>
    </lineage>
</organism>
<comment type="similarity">
    <text evidence="2">Belongs to the peroxidase family. Ascorbate peroxidase subfamily.</text>
</comment>
<feature type="site" description="Transition state stabilizer" evidence="16">
    <location>
        <position position="68"/>
    </location>
</feature>
<feature type="binding site" evidence="15">
    <location>
        <position position="118"/>
    </location>
    <ligand>
        <name>Ca(2+)</name>
        <dbReference type="ChEBI" id="CHEBI:29108"/>
        <label>1</label>
    </ligand>
</feature>
<reference evidence="20" key="5">
    <citation type="journal article" date="2021" name="G3 (Bethesda)">
        <title>Aegilops tauschii genome assembly Aet v5.0 features greater sequence contiguity and improved annotation.</title>
        <authorList>
            <person name="Wang L."/>
            <person name="Zhu T."/>
            <person name="Rodriguez J.C."/>
            <person name="Deal K.R."/>
            <person name="Dubcovsky J."/>
            <person name="McGuire P.E."/>
            <person name="Lux T."/>
            <person name="Spannagl M."/>
            <person name="Mayer K.F.X."/>
            <person name="Baldrich P."/>
            <person name="Meyers B.C."/>
            <person name="Huo N."/>
            <person name="Gu Y.Q."/>
            <person name="Zhou H."/>
            <person name="Devos K.M."/>
            <person name="Bennetzen J.L."/>
            <person name="Unver T."/>
            <person name="Budak H."/>
            <person name="Gulick P.J."/>
            <person name="Galiba G."/>
            <person name="Kalapos B."/>
            <person name="Nelson D.R."/>
            <person name="Li P."/>
            <person name="You F.M."/>
            <person name="Luo M.C."/>
            <person name="Dvorak J."/>
        </authorList>
    </citation>
    <scope>NUCLEOTIDE SEQUENCE [LARGE SCALE GENOMIC DNA]</scope>
    <source>
        <strain evidence="20">cv. AL8/78</strain>
    </source>
</reference>
<dbReference type="FunFam" id="1.10.420.10:FF:000001">
    <property type="entry name" value="Peroxidase"/>
    <property type="match status" value="1"/>
</dbReference>
<dbReference type="InterPro" id="IPR019793">
    <property type="entry name" value="Peroxidases_heam-ligand_BS"/>
</dbReference>
<keyword evidence="8 15" id="KW-0408">Iron</keyword>
<evidence type="ECO:0000256" key="7">
    <source>
        <dbReference type="ARBA" id="ARBA00023002"/>
    </source>
</evidence>
<keyword evidence="18" id="KW-0732">Signal</keyword>
<feature type="binding site" evidence="15">
    <location>
        <position position="76"/>
    </location>
    <ligand>
        <name>Ca(2+)</name>
        <dbReference type="ChEBI" id="CHEBI:29108"/>
        <label>1</label>
    </ligand>
</feature>
<dbReference type="GO" id="GO:0020037">
    <property type="term" value="F:heme binding"/>
    <property type="evidence" value="ECO:0007669"/>
    <property type="project" value="UniProtKB-UniRule"/>
</dbReference>
<dbReference type="Proteomes" id="UP000015105">
    <property type="component" value="Chromosome 4D"/>
</dbReference>
<dbReference type="AlphaFoldDB" id="A0A453IJZ1"/>
<dbReference type="Pfam" id="PF00141">
    <property type="entry name" value="peroxidase"/>
    <property type="match status" value="1"/>
</dbReference>
<evidence type="ECO:0000256" key="1">
    <source>
        <dbReference type="ARBA" id="ARBA00000189"/>
    </source>
</evidence>
<sequence>MVRGIHYGGACAVLLAVAVALGLGARGGAAQLDDKFYDGSCPGVHKVVRRVLREAHKADVRIYASLTRLHFHDCFVQVSNQLHACSMQTLRRSLGSYVLRPRFLTRPSCARVCFQGCDGSILLDNSTSIVSEKYAKPNNNSVRGFTVVDDVKAALEKACPGVVSCADILTIAAKVSVELSGGPRWRVQLGRRDGTTANLTAANSLLPSPRNNLTMLQRKFAAVGLDDTDLVALSGAHTFGRAQCQFVTDRLYNFSKTGMPDPTLDGSYRAQLAGSCPRRHGNRSALNDLDTTTPDAFDKNYFTNLQGNRGFLQSDQELLAVPGATTAAIVGRFASDEKAFFRSFAAAMINMGNIKPLTGGQGEVRRNCRRVNGS</sequence>
<keyword evidence="6 15" id="KW-0106">Calcium</keyword>
<feature type="binding site" evidence="14">
    <location>
        <position position="207"/>
    </location>
    <ligand>
        <name>substrate</name>
    </ligand>
</feature>
<dbReference type="InterPro" id="IPR002016">
    <property type="entry name" value="Haem_peroxidase"/>
</dbReference>
<keyword evidence="11" id="KW-0873">Pyrrolidone carboxylic acid</keyword>
<feature type="signal peptide" evidence="18">
    <location>
        <begin position="1"/>
        <end position="30"/>
    </location>
</feature>
<keyword evidence="9 17" id="KW-1015">Disulfide bond</keyword>
<comment type="catalytic activity">
    <reaction evidence="1 18">
        <text>2 a phenolic donor + H2O2 = 2 a phenolic radical donor + 2 H2O</text>
        <dbReference type="Rhea" id="RHEA:56136"/>
        <dbReference type="ChEBI" id="CHEBI:15377"/>
        <dbReference type="ChEBI" id="CHEBI:16240"/>
        <dbReference type="ChEBI" id="CHEBI:139520"/>
        <dbReference type="ChEBI" id="CHEBI:139521"/>
        <dbReference type="EC" id="1.11.1.7"/>
    </reaction>
</comment>
<feature type="binding site" description="axial binding residue" evidence="15">
    <location>
        <position position="237"/>
    </location>
    <ligand>
        <name>heme b</name>
        <dbReference type="ChEBI" id="CHEBI:60344"/>
    </ligand>
    <ligandPart>
        <name>Fe</name>
        <dbReference type="ChEBI" id="CHEBI:18248"/>
    </ligandPart>
</feature>
<protein>
    <recommendedName>
        <fullName evidence="18">Peroxidase</fullName>
        <ecNumber evidence="18">1.11.1.7</ecNumber>
    </recommendedName>
</protein>
<evidence type="ECO:0000256" key="6">
    <source>
        <dbReference type="ARBA" id="ARBA00022837"/>
    </source>
</evidence>
<evidence type="ECO:0000256" key="12">
    <source>
        <dbReference type="ARBA" id="ARBA00023324"/>
    </source>
</evidence>
<evidence type="ECO:0000256" key="9">
    <source>
        <dbReference type="ARBA" id="ARBA00023157"/>
    </source>
</evidence>
<dbReference type="Gene3D" id="1.10.520.10">
    <property type="match status" value="1"/>
</dbReference>
<keyword evidence="5 15" id="KW-0479">Metal-binding</keyword>
<keyword evidence="18" id="KW-0964">Secreted</keyword>